<dbReference type="Pfam" id="PF00551">
    <property type="entry name" value="Formyl_trans_N"/>
    <property type="match status" value="1"/>
</dbReference>
<evidence type="ECO:0000313" key="2">
    <source>
        <dbReference type="EMBL" id="RCN58785.1"/>
    </source>
</evidence>
<dbReference type="InterPro" id="IPR047180">
    <property type="entry name" value="HoxX-like"/>
</dbReference>
<dbReference type="PANTHER" id="PTHR43388:SF1">
    <property type="entry name" value="HYDROGENASE MATURATION FACTOR HOXX"/>
    <property type="match status" value="1"/>
</dbReference>
<dbReference type="InterPro" id="IPR018376">
    <property type="entry name" value="Enoyl-CoA_hyd/isom_CS"/>
</dbReference>
<dbReference type="PROSITE" id="PS00166">
    <property type="entry name" value="ENOYL_COA_HYDRATASE"/>
    <property type="match status" value="1"/>
</dbReference>
<gene>
    <name evidence="2" type="ORF">C4900_03220</name>
</gene>
<keyword evidence="3" id="KW-1185">Reference proteome</keyword>
<name>A0A1C2G168_9GAMM</name>
<dbReference type="PANTHER" id="PTHR43388">
    <property type="entry name" value="HYDROGENASE MATURATION FACTOR HOXX"/>
    <property type="match status" value="1"/>
</dbReference>
<dbReference type="SUPFAM" id="SSF52096">
    <property type="entry name" value="ClpP/crotonase"/>
    <property type="match status" value="1"/>
</dbReference>
<sequence length="577" mass="63490">MRILLLVEAFNSLSQRVYAELTRDGHELAVEFDVHDAATEEGVALFGPDVVVAPYLKRAIPRSVWSRYPCLIIHPGIPGDRGPSALDWAILEEQTEWGVTVLQANEELDGGDIWAYETFPMRVAPKSSLYRQEVTEAAVTALRRALALYADKTLRPRPQGDLAACADIPRGRAHRPMTQADRAIDWATDTTATVLKKIHAADGAPGVRDWVCGRAVYLYGAWPEDGLRGMPGMLIAQRDGAVCRATRDGAVWITHMQAAEAAGRGLKLPAAVVLGAAVADLAHIPLACERVGAWQEIAWQREGDVCHLRFGFYNGAMSSDQCRRLADAYRKARASDARVIVLHGGSDYWSNGIHLHMIEAAASPADESWRNIEAMDDLVLEILSNDRQLTIAALSGNAAAGGVFLALAADAVFARLGVILNPHYKNMGNLYGSEYWTYLLPRRLDATACEWLRAGRLPVDAATAAAIGLVDGAFGRTPREFADGISRLARAWAHPAVWSERMARKGEGRGRDEAQRPLALYRADELTHIHRNFYGFDRSYHVARYHFVHKTPHSRTPLYLAPHRRMASMGAARGARS</sequence>
<dbReference type="GO" id="GO:0003824">
    <property type="term" value="F:catalytic activity"/>
    <property type="evidence" value="ECO:0007669"/>
    <property type="project" value="InterPro"/>
</dbReference>
<dbReference type="InterPro" id="IPR009188">
    <property type="entry name" value="NiFe-hyd_mat_HypX/HoxX"/>
</dbReference>
<comment type="caution">
    <text evidence="2">The sequence shown here is derived from an EMBL/GenBank/DDBJ whole genome shotgun (WGS) entry which is preliminary data.</text>
</comment>
<dbReference type="AlphaFoldDB" id="A0A1C2G168"/>
<dbReference type="InterPro" id="IPR002376">
    <property type="entry name" value="Formyl_transf_N"/>
</dbReference>
<dbReference type="SUPFAM" id="SSF50486">
    <property type="entry name" value="FMT C-terminal domain-like"/>
    <property type="match status" value="1"/>
</dbReference>
<dbReference type="Pfam" id="PF02911">
    <property type="entry name" value="Formyl_trans_C"/>
    <property type="match status" value="1"/>
</dbReference>
<organism evidence="2 3">
    <name type="scientific">Acidiferrobacter thiooxydans</name>
    <dbReference type="NCBI Taxonomy" id="163359"/>
    <lineage>
        <taxon>Bacteria</taxon>
        <taxon>Pseudomonadati</taxon>
        <taxon>Pseudomonadota</taxon>
        <taxon>Gammaproteobacteria</taxon>
        <taxon>Acidiferrobacterales</taxon>
        <taxon>Acidiferrobacteraceae</taxon>
        <taxon>Acidiferrobacter</taxon>
    </lineage>
</organism>
<dbReference type="Gene3D" id="3.90.226.10">
    <property type="entry name" value="2-enoyl-CoA Hydratase, Chain A, domain 1"/>
    <property type="match status" value="1"/>
</dbReference>
<dbReference type="Gene3D" id="3.40.50.12230">
    <property type="match status" value="1"/>
</dbReference>
<dbReference type="EMBL" id="PSYR01000001">
    <property type="protein sequence ID" value="RCN58785.1"/>
    <property type="molecule type" value="Genomic_DNA"/>
</dbReference>
<dbReference type="PIRSF" id="PIRSF006787">
    <property type="entry name" value="Hydrgn_mat_HoxX"/>
    <property type="match status" value="1"/>
</dbReference>
<dbReference type="STRING" id="163359.A9R16_12790"/>
<dbReference type="InterPro" id="IPR036477">
    <property type="entry name" value="Formyl_transf_N_sf"/>
</dbReference>
<dbReference type="InterPro" id="IPR029045">
    <property type="entry name" value="ClpP/crotonase-like_dom_sf"/>
</dbReference>
<dbReference type="CDD" id="cd08650">
    <property type="entry name" value="FMT_core_HypX_N"/>
    <property type="match status" value="1"/>
</dbReference>
<proteinExistence type="inferred from homology"/>
<evidence type="ECO:0000313" key="3">
    <source>
        <dbReference type="Proteomes" id="UP000253250"/>
    </source>
</evidence>
<accession>A0A1C2G168</accession>
<dbReference type="RefSeq" id="WP_065970724.1">
    <property type="nucleotide sequence ID" value="NZ_CP080624.1"/>
</dbReference>
<dbReference type="Proteomes" id="UP000253250">
    <property type="component" value="Unassembled WGS sequence"/>
</dbReference>
<dbReference type="SUPFAM" id="SSF53328">
    <property type="entry name" value="Formyltransferase"/>
    <property type="match status" value="1"/>
</dbReference>
<reference evidence="2 3" key="1">
    <citation type="submission" date="2018-02" db="EMBL/GenBank/DDBJ databases">
        <title>Insights into the biology of acidophilic members of the Acidiferrobacteraceae family derived from comparative genomic analyses.</title>
        <authorList>
            <person name="Issotta F."/>
            <person name="Thyssen C."/>
            <person name="Mena C."/>
            <person name="Moya A."/>
            <person name="Bellenberg S."/>
            <person name="Sproer C."/>
            <person name="Covarrubias P.C."/>
            <person name="Sand W."/>
            <person name="Quatrini R."/>
            <person name="Vera M."/>
        </authorList>
    </citation>
    <scope>NUCLEOTIDE SEQUENCE [LARGE SCALE GENOMIC DNA]</scope>
    <source>
        <strain evidence="3">m-1</strain>
    </source>
</reference>
<dbReference type="CDD" id="cd06558">
    <property type="entry name" value="crotonase-like"/>
    <property type="match status" value="1"/>
</dbReference>
<evidence type="ECO:0000256" key="1">
    <source>
        <dbReference type="RuleBase" id="RU003707"/>
    </source>
</evidence>
<dbReference type="InterPro" id="IPR005793">
    <property type="entry name" value="Formyl_trans_C"/>
</dbReference>
<protein>
    <submittedName>
        <fullName evidence="2">Hydrogenase maturation protein</fullName>
    </submittedName>
</protein>
<dbReference type="InterPro" id="IPR001753">
    <property type="entry name" value="Enoyl-CoA_hydra/iso"/>
</dbReference>
<dbReference type="Pfam" id="PF00378">
    <property type="entry name" value="ECH_1"/>
    <property type="match status" value="1"/>
</dbReference>
<dbReference type="OrthoDB" id="580992at2"/>
<dbReference type="CDD" id="cd08701">
    <property type="entry name" value="FMT_C_HypX"/>
    <property type="match status" value="1"/>
</dbReference>
<dbReference type="InterPro" id="IPR011034">
    <property type="entry name" value="Formyl_transferase-like_C_sf"/>
</dbReference>
<comment type="similarity">
    <text evidence="1">Belongs to the enoyl-CoA hydratase/isomerase family.</text>
</comment>